<keyword evidence="5" id="KW-1185">Reference proteome</keyword>
<reference evidence="4 5" key="1">
    <citation type="submission" date="2024-01" db="EMBL/GenBank/DDBJ databases">
        <title>A draft genome for the cacao thread blight pathogen Marasmiellus scandens.</title>
        <authorList>
            <person name="Baruah I.K."/>
            <person name="Leung J."/>
            <person name="Bukari Y."/>
            <person name="Amoako-Attah I."/>
            <person name="Meinhardt L.W."/>
            <person name="Bailey B.A."/>
            <person name="Cohen S.P."/>
        </authorList>
    </citation>
    <scope>NUCLEOTIDE SEQUENCE [LARGE SCALE GENOMIC DNA]</scope>
    <source>
        <strain evidence="4 5">GH-19</strain>
    </source>
</reference>
<proteinExistence type="predicted"/>
<keyword evidence="1" id="KW-0479">Metal-binding</keyword>
<feature type="compositionally biased region" description="Acidic residues" evidence="2">
    <location>
        <begin position="595"/>
        <end position="622"/>
    </location>
</feature>
<feature type="region of interest" description="Disordered" evidence="2">
    <location>
        <begin position="591"/>
        <end position="624"/>
    </location>
</feature>
<feature type="domain" description="SWIM-type" evidence="3">
    <location>
        <begin position="499"/>
        <end position="534"/>
    </location>
</feature>
<organism evidence="4 5">
    <name type="scientific">Marasmiellus scandens</name>
    <dbReference type="NCBI Taxonomy" id="2682957"/>
    <lineage>
        <taxon>Eukaryota</taxon>
        <taxon>Fungi</taxon>
        <taxon>Dikarya</taxon>
        <taxon>Basidiomycota</taxon>
        <taxon>Agaricomycotina</taxon>
        <taxon>Agaricomycetes</taxon>
        <taxon>Agaricomycetidae</taxon>
        <taxon>Agaricales</taxon>
        <taxon>Marasmiineae</taxon>
        <taxon>Omphalotaceae</taxon>
        <taxon>Marasmiellus</taxon>
    </lineage>
</organism>
<protein>
    <recommendedName>
        <fullName evidence="3">SWIM-type domain-containing protein</fullName>
    </recommendedName>
</protein>
<dbReference type="PROSITE" id="PS50966">
    <property type="entry name" value="ZF_SWIM"/>
    <property type="match status" value="1"/>
</dbReference>
<feature type="region of interest" description="Disordered" evidence="2">
    <location>
        <begin position="674"/>
        <end position="815"/>
    </location>
</feature>
<dbReference type="Proteomes" id="UP001498398">
    <property type="component" value="Unassembled WGS sequence"/>
</dbReference>
<name>A0ABR1IZ30_9AGAR</name>
<comment type="caution">
    <text evidence="4">The sequence shown here is derived from an EMBL/GenBank/DDBJ whole genome shotgun (WGS) entry which is preliminary data.</text>
</comment>
<sequence length="815" mass="92176">MSGKPAIPVHPHVYEIAVEQLRQGISISQVRNSNLKTAERKAYRGQEDEDESKRNWRYVLDVKDHCTLYRKLAMTYGINIRRAPQYNLENWIKGPVDRLPENVQNLIRDAIFHYSPIIERGELLKVCISTPEMDEAAQKYVHKGQLIFDGTFGVASSRILLFIAMGVDEHGKGLPVAFFLFSAPEEAKVTHANYDTTILTEFFRIWQRYLAGKFGDFDPAVAITDNDIRERLALLTIWPNIILLLCKYHARERWKNSRRQRIKGREGCPSKLKVNQDLSALEHRLLDTVDYHIAFGYLQSERACYENQKKQGGGSQAVDGAIKHIDYFINNWMDVSLWKSWSLYGRTAAAAVLKIPVDRVLTTTNHLEHFNGILKRKEIAAWLHSGYRMRFDTLIFVLITKILPNIYRKHRARQKYSEWLTMRFRDAAGGADVVELGKSRQAEKARKDLCLCWWVADERRDTGALEILCAGLLGDRMDIDRDRNTFRGQCRSSKGNAIYSLEICHNGHGLCTCPDFQSRGGACKHLRALRIPIDRWLQQHYCQPFHYPSSVDEALAIQNEPVPRPPDSVSELVTGPDLMNLQFIANDMTTIGDDHDLDEADDMEPDEDAEGEDSDNDDDDDDKIVPTVTNQEQMEAIHFQSTTVLASELNSLVPRLARIDQAISLMKSIALHATPPSESVPPSPTASHNSPQAPSQHAHSLLTTPSRPTNSRSMRRTVSQPNVFQDVEQTPVPQRTSRLSITNLTNNEPSEAPSGPSQLLPPFEPVPSTSEGTVSAIGPIRAGPFGRASRPDRQLFQPPRERKQVRKQATSTLPG</sequence>
<evidence type="ECO:0000256" key="2">
    <source>
        <dbReference type="SAM" id="MobiDB-lite"/>
    </source>
</evidence>
<dbReference type="InterPro" id="IPR007527">
    <property type="entry name" value="Znf_SWIM"/>
</dbReference>
<accession>A0ABR1IZ30</accession>
<evidence type="ECO:0000313" key="5">
    <source>
        <dbReference type="Proteomes" id="UP001498398"/>
    </source>
</evidence>
<keyword evidence="1" id="KW-0863">Zinc-finger</keyword>
<gene>
    <name evidence="4" type="ORF">VKT23_016575</name>
</gene>
<evidence type="ECO:0000256" key="1">
    <source>
        <dbReference type="PROSITE-ProRule" id="PRU00325"/>
    </source>
</evidence>
<evidence type="ECO:0000259" key="3">
    <source>
        <dbReference type="PROSITE" id="PS50966"/>
    </source>
</evidence>
<feature type="compositionally biased region" description="Polar residues" evidence="2">
    <location>
        <begin position="688"/>
        <end position="749"/>
    </location>
</feature>
<evidence type="ECO:0000313" key="4">
    <source>
        <dbReference type="EMBL" id="KAK7441583.1"/>
    </source>
</evidence>
<keyword evidence="1" id="KW-0862">Zinc</keyword>
<dbReference type="EMBL" id="JBANRG010000062">
    <property type="protein sequence ID" value="KAK7441583.1"/>
    <property type="molecule type" value="Genomic_DNA"/>
</dbReference>